<dbReference type="Pfam" id="PF04055">
    <property type="entry name" value="Radical_SAM"/>
    <property type="match status" value="1"/>
</dbReference>
<evidence type="ECO:0000256" key="4">
    <source>
        <dbReference type="ARBA" id="ARBA00023014"/>
    </source>
</evidence>
<dbReference type="Proteomes" id="UP000197156">
    <property type="component" value="Chromosome"/>
</dbReference>
<reference evidence="6 7" key="1">
    <citation type="submission" date="2016-03" db="EMBL/GenBank/DDBJ databases">
        <title>Complete genome sequence of Thermococcus celer.</title>
        <authorList>
            <person name="Oger P.M."/>
        </authorList>
    </citation>
    <scope>NUCLEOTIDE SEQUENCE [LARGE SCALE GENOMIC DNA]</scope>
    <source>
        <strain evidence="6 7">Vu 13</strain>
    </source>
</reference>
<dbReference type="GO" id="GO:0003824">
    <property type="term" value="F:catalytic activity"/>
    <property type="evidence" value="ECO:0007669"/>
    <property type="project" value="InterPro"/>
</dbReference>
<dbReference type="CDD" id="cd01335">
    <property type="entry name" value="Radical_SAM"/>
    <property type="match status" value="1"/>
</dbReference>
<dbReference type="InterPro" id="IPR007197">
    <property type="entry name" value="rSAM"/>
</dbReference>
<feature type="domain" description="Radical SAM core" evidence="5">
    <location>
        <begin position="14"/>
        <end position="235"/>
    </location>
</feature>
<keyword evidence="3" id="KW-0408">Iron</keyword>
<dbReference type="PROSITE" id="PS51918">
    <property type="entry name" value="RADICAL_SAM"/>
    <property type="match status" value="1"/>
</dbReference>
<dbReference type="NCBIfam" id="TIGR02495">
    <property type="entry name" value="NrdG2"/>
    <property type="match status" value="1"/>
</dbReference>
<accession>A0A218P1I0</accession>
<dbReference type="PANTHER" id="PTHR11228:SF27">
    <property type="entry name" value="GLYCYL-RADICAL ENZYME ACTIVATING ENZYME MJ1227-RELATED"/>
    <property type="match status" value="1"/>
</dbReference>
<sequence length="256" mass="28642">MLTAGWKSVSMVDVHGKVTFTLWLCGCNLECPFCHNWVIAEGKGCTGLDEARLMEDLRESAFLIDYLHITGGEPLLQWRELVPLLRKVKETGVRISLNTNGTLVGPLRKLVDEGLIDHVATDLKSPPFHLYGLPEEVSWKLWGLFLRSLDIITDSSIPLELRIPVPRGFPAGEVLRYIDEALGHLEGHGDFYVVLNPLIGPPMVSPRDEGWCGVHCSPNGELEVIRQHLRRYGVRLVLNRTLSHDNTEKLLSPAKG</sequence>
<protein>
    <submittedName>
        <fullName evidence="6">Anaerobic ribonucleoside-triphosphate reductase activating protein</fullName>
    </submittedName>
</protein>
<keyword evidence="7" id="KW-1185">Reference proteome</keyword>
<keyword evidence="2" id="KW-0479">Metal-binding</keyword>
<dbReference type="InterPro" id="IPR058240">
    <property type="entry name" value="rSAM_sf"/>
</dbReference>
<keyword evidence="4" id="KW-0411">Iron-sulfur</keyword>
<dbReference type="Gene3D" id="3.20.20.70">
    <property type="entry name" value="Aldolase class I"/>
    <property type="match status" value="1"/>
</dbReference>
<dbReference type="GO" id="GO:0046872">
    <property type="term" value="F:metal ion binding"/>
    <property type="evidence" value="ECO:0007669"/>
    <property type="project" value="UniProtKB-KW"/>
</dbReference>
<name>A0A218P1I0_THECE</name>
<gene>
    <name evidence="6" type="ORF">A3L02_03995</name>
</gene>
<evidence type="ECO:0000313" key="7">
    <source>
        <dbReference type="Proteomes" id="UP000197156"/>
    </source>
</evidence>
<proteinExistence type="predicted"/>
<organism evidence="6 7">
    <name type="scientific">Thermococcus celer Vu 13 = JCM 8558</name>
    <dbReference type="NCBI Taxonomy" id="1293037"/>
    <lineage>
        <taxon>Archaea</taxon>
        <taxon>Methanobacteriati</taxon>
        <taxon>Methanobacteriota</taxon>
        <taxon>Thermococci</taxon>
        <taxon>Thermococcales</taxon>
        <taxon>Thermococcaceae</taxon>
        <taxon>Thermococcus</taxon>
    </lineage>
</organism>
<dbReference type="SUPFAM" id="SSF102114">
    <property type="entry name" value="Radical SAM enzymes"/>
    <property type="match status" value="1"/>
</dbReference>
<evidence type="ECO:0000313" key="6">
    <source>
        <dbReference type="EMBL" id="ASI98782.1"/>
    </source>
</evidence>
<evidence type="ECO:0000259" key="5">
    <source>
        <dbReference type="PROSITE" id="PS51918"/>
    </source>
</evidence>
<evidence type="ECO:0000256" key="3">
    <source>
        <dbReference type="ARBA" id="ARBA00023004"/>
    </source>
</evidence>
<dbReference type="RefSeq" id="WP_088862739.1">
    <property type="nucleotide sequence ID" value="NZ_CP014854.1"/>
</dbReference>
<dbReference type="InterPro" id="IPR013785">
    <property type="entry name" value="Aldolase_TIM"/>
</dbReference>
<dbReference type="PANTHER" id="PTHR11228">
    <property type="entry name" value="RADICAL SAM DOMAIN PROTEIN"/>
    <property type="match status" value="1"/>
</dbReference>
<dbReference type="InterPro" id="IPR050377">
    <property type="entry name" value="Radical_SAM_PqqE_MftC-like"/>
</dbReference>
<dbReference type="EMBL" id="CP014854">
    <property type="protein sequence ID" value="ASI98782.1"/>
    <property type="molecule type" value="Genomic_DNA"/>
</dbReference>
<evidence type="ECO:0000256" key="2">
    <source>
        <dbReference type="ARBA" id="ARBA00022723"/>
    </source>
</evidence>
<dbReference type="GO" id="GO:0051536">
    <property type="term" value="F:iron-sulfur cluster binding"/>
    <property type="evidence" value="ECO:0007669"/>
    <property type="project" value="UniProtKB-KW"/>
</dbReference>
<dbReference type="SFLD" id="SFLDS00029">
    <property type="entry name" value="Radical_SAM"/>
    <property type="match status" value="1"/>
</dbReference>
<dbReference type="OrthoDB" id="371936at2157"/>
<dbReference type="KEGG" id="tce:A3L02_03995"/>
<dbReference type="AlphaFoldDB" id="A0A218P1I0"/>
<dbReference type="GeneID" id="33323890"/>
<keyword evidence="1" id="KW-0949">S-adenosyl-L-methionine</keyword>
<dbReference type="InterPro" id="IPR012840">
    <property type="entry name" value="NrdG2"/>
</dbReference>
<evidence type="ECO:0000256" key="1">
    <source>
        <dbReference type="ARBA" id="ARBA00022691"/>
    </source>
</evidence>
<dbReference type="SFLD" id="SFLDG01094">
    <property type="entry name" value="Uncharacterised_Radical_SAM_Su"/>
    <property type="match status" value="1"/>
</dbReference>